<dbReference type="GO" id="GO:0016747">
    <property type="term" value="F:acyltransferase activity, transferring groups other than amino-acyl groups"/>
    <property type="evidence" value="ECO:0007669"/>
    <property type="project" value="InterPro"/>
</dbReference>
<organism evidence="2 3">
    <name type="scientific">Alterirhizorhabdus solaris</name>
    <dbReference type="NCBI Taxonomy" id="2529389"/>
    <lineage>
        <taxon>Bacteria</taxon>
        <taxon>Pseudomonadati</taxon>
        <taxon>Pseudomonadota</taxon>
        <taxon>Alphaproteobacteria</taxon>
        <taxon>Sphingomonadales</taxon>
        <taxon>Rhizorhabdaceae</taxon>
        <taxon>Alterirhizorhabdus</taxon>
    </lineage>
</organism>
<dbReference type="CDD" id="cd04301">
    <property type="entry name" value="NAT_SF"/>
    <property type="match status" value="1"/>
</dbReference>
<dbReference type="Pfam" id="PF13420">
    <property type="entry name" value="Acetyltransf_4"/>
    <property type="match status" value="1"/>
</dbReference>
<dbReference type="PANTHER" id="PTHR43072">
    <property type="entry name" value="N-ACETYLTRANSFERASE"/>
    <property type="match status" value="1"/>
</dbReference>
<dbReference type="Gene3D" id="3.40.630.30">
    <property type="match status" value="1"/>
</dbReference>
<dbReference type="SUPFAM" id="SSF55729">
    <property type="entry name" value="Acyl-CoA N-acyltransferases (Nat)"/>
    <property type="match status" value="1"/>
</dbReference>
<sequence>MAGPPVSLAIRPATTDDAPAIAAIYAHYVEHGVATFEEVAPDAAEMAARIAAVVPAYPWLVAERHGRIVGYAYGRPYHPRAAYRWTVETAIYLATDARRTGAGRPLYEALLDDLADRGFVSAIAVITVPNPESTRFHEKQDFTQVGVMEGIGFKHGAWRNVGYFQLALGPRSVPPPKLAV</sequence>
<evidence type="ECO:0000313" key="2">
    <source>
        <dbReference type="EMBL" id="TVV71230.1"/>
    </source>
</evidence>
<dbReference type="AlphaFoldDB" id="A0A558QVR1"/>
<dbReference type="EMBL" id="VNIM01000094">
    <property type="protein sequence ID" value="TVV71230.1"/>
    <property type="molecule type" value="Genomic_DNA"/>
</dbReference>
<dbReference type="Proteomes" id="UP000318681">
    <property type="component" value="Unassembled WGS sequence"/>
</dbReference>
<dbReference type="PROSITE" id="PS51186">
    <property type="entry name" value="GNAT"/>
    <property type="match status" value="1"/>
</dbReference>
<name>A0A558QVR1_9SPHN</name>
<keyword evidence="3" id="KW-1185">Reference proteome</keyword>
<accession>A0A558QVR1</accession>
<comment type="caution">
    <text evidence="2">The sequence shown here is derived from an EMBL/GenBank/DDBJ whole genome shotgun (WGS) entry which is preliminary data.</text>
</comment>
<reference evidence="2 3" key="1">
    <citation type="submission" date="2019-07" db="EMBL/GenBank/DDBJ databases">
        <title>Sphingomonas solaris sp. nov., isolated from a solar panel from Boston, Massachusetts.</title>
        <authorList>
            <person name="Tanner K."/>
            <person name="Pascual J."/>
            <person name="Mancuso C."/>
            <person name="Pereto J."/>
            <person name="Khalil A."/>
            <person name="Vilanova C."/>
        </authorList>
    </citation>
    <scope>NUCLEOTIDE SEQUENCE [LARGE SCALE GENOMIC DNA]</scope>
    <source>
        <strain evidence="2 3">R4DWN</strain>
    </source>
</reference>
<dbReference type="PANTHER" id="PTHR43072:SF8">
    <property type="entry name" value="ACYLTRANSFERASE FABY-RELATED"/>
    <property type="match status" value="1"/>
</dbReference>
<evidence type="ECO:0000313" key="3">
    <source>
        <dbReference type="Proteomes" id="UP000318681"/>
    </source>
</evidence>
<dbReference type="OrthoDB" id="5459937at2"/>
<protein>
    <submittedName>
        <fullName evidence="2">N-acetyltransferase</fullName>
    </submittedName>
</protein>
<dbReference type="InterPro" id="IPR000182">
    <property type="entry name" value="GNAT_dom"/>
</dbReference>
<evidence type="ECO:0000259" key="1">
    <source>
        <dbReference type="PROSITE" id="PS51186"/>
    </source>
</evidence>
<proteinExistence type="predicted"/>
<dbReference type="InterPro" id="IPR016181">
    <property type="entry name" value="Acyl_CoA_acyltransferase"/>
</dbReference>
<gene>
    <name evidence="2" type="ORF">FOY91_17295</name>
</gene>
<keyword evidence="2" id="KW-0808">Transferase</keyword>
<feature type="domain" description="N-acetyltransferase" evidence="1">
    <location>
        <begin position="8"/>
        <end position="169"/>
    </location>
</feature>